<proteinExistence type="predicted"/>
<evidence type="ECO:0000313" key="3">
    <source>
        <dbReference type="Proteomes" id="UP000830671"/>
    </source>
</evidence>
<keyword evidence="3" id="KW-1185">Reference proteome</keyword>
<evidence type="ECO:0000313" key="2">
    <source>
        <dbReference type="EMBL" id="UQC77795.1"/>
    </source>
</evidence>
<organism evidence="2 3">
    <name type="scientific">Colletotrichum lupini</name>
    <dbReference type="NCBI Taxonomy" id="145971"/>
    <lineage>
        <taxon>Eukaryota</taxon>
        <taxon>Fungi</taxon>
        <taxon>Dikarya</taxon>
        <taxon>Ascomycota</taxon>
        <taxon>Pezizomycotina</taxon>
        <taxon>Sordariomycetes</taxon>
        <taxon>Hypocreomycetidae</taxon>
        <taxon>Glomerellales</taxon>
        <taxon>Glomerellaceae</taxon>
        <taxon>Colletotrichum</taxon>
        <taxon>Colletotrichum acutatum species complex</taxon>
    </lineage>
</organism>
<accession>A0A9Q8WCP1</accession>
<gene>
    <name evidence="2" type="ORF">CLUP02_03266</name>
</gene>
<dbReference type="Proteomes" id="UP000830671">
    <property type="component" value="Chromosome 2"/>
</dbReference>
<evidence type="ECO:0000256" key="1">
    <source>
        <dbReference type="SAM" id="MobiDB-lite"/>
    </source>
</evidence>
<dbReference type="GeneID" id="73337301"/>
<feature type="region of interest" description="Disordered" evidence="1">
    <location>
        <begin position="449"/>
        <end position="479"/>
    </location>
</feature>
<sequence length="707" mass="78531">MLWPCWHVSLHCLSRPFLLIYRIRSGSEDVPLVCSCLSPALYFKYVVTSYYRDISKLGNGNRRFSNHVEPANQTDRIESRLFPLATCLPDCTVRTLNPLASLNLPPTRWKVVGLLAVSTTRRPSFSHPPSPQVPPCTCVTFLGTHSLPSHPPSHNLILSNELIVSPFFFVHTIGSLSTALAPCNSMPVFHKSNQPQPSFSRSCFVIPRYTSLGVAVQNTQTYLNNPGDWSTTPTPCLRASKSLGLVPLIRADEVVKDVSVPLRKSPPGAAALCQRTCQYPFQITGTLASSYCPWAILLSLRRYILPPFPRFLAAVLWLHFTCNNSIRLVSPMLSPRPFLLDSILVCLIQSPGDLQTSSTKRAGYHFGSLLATAAMLVAKLPNHQRPRSLSVVAGPASHIPTYLTSICSWRPLNCGPLPQAPHPTRLGLLGLALQLSFHPMSSSCCSLQHQHRHQHQDDFPSPSRQSLAPSIRGNWKPGQVAGRHNLEFHTQPKASEQTPRGKNQEDALVLVPRTNHFSTRALARLSQYMPERASRLRRNLSMCPHPRVRRSFGAKDSMSLSDVPRRNSALICLTTNPEHERHHLRRTPPHLTSLHLVKPGEARANKLAAQWLVSFTQQFGAFYKFWCRQYGGTLPLCSAAPSRPAETSAGTVGEACAAAGHLHGKSSRPDGAIWRDWLKRSHPHAQLAIPANQHNVWCNLKMHPKLP</sequence>
<dbReference type="RefSeq" id="XP_049139434.1">
    <property type="nucleotide sequence ID" value="XM_049282291.1"/>
</dbReference>
<dbReference type="KEGG" id="clup:CLUP02_03266"/>
<reference evidence="2" key="1">
    <citation type="journal article" date="2021" name="Mol. Plant Microbe Interact.">
        <title>Complete Genome Sequence of the Plant-Pathogenic Fungus Colletotrichum lupini.</title>
        <authorList>
            <person name="Baroncelli R."/>
            <person name="Pensec F."/>
            <person name="Da Lio D."/>
            <person name="Boufleur T."/>
            <person name="Vicente I."/>
            <person name="Sarrocco S."/>
            <person name="Picot A."/>
            <person name="Baraldi E."/>
            <person name="Sukno S."/>
            <person name="Thon M."/>
            <person name="Le Floch G."/>
        </authorList>
    </citation>
    <scope>NUCLEOTIDE SEQUENCE</scope>
    <source>
        <strain evidence="2">IMI 504893</strain>
    </source>
</reference>
<protein>
    <submittedName>
        <fullName evidence="2">Uncharacterized protein</fullName>
    </submittedName>
</protein>
<dbReference type="AlphaFoldDB" id="A0A9Q8WCP1"/>
<name>A0A9Q8WCP1_9PEZI</name>
<dbReference type="EMBL" id="CP019474">
    <property type="protein sequence ID" value="UQC77795.1"/>
    <property type="molecule type" value="Genomic_DNA"/>
</dbReference>